<dbReference type="PANTHER" id="PTHR30055:SF234">
    <property type="entry name" value="HTH-TYPE TRANSCRIPTIONAL REGULATOR BETI"/>
    <property type="match status" value="1"/>
</dbReference>
<dbReference type="InterPro" id="IPR009057">
    <property type="entry name" value="Homeodomain-like_sf"/>
</dbReference>
<dbReference type="InterPro" id="IPR050109">
    <property type="entry name" value="HTH-type_TetR-like_transc_reg"/>
</dbReference>
<dbReference type="Pfam" id="PF00440">
    <property type="entry name" value="TetR_N"/>
    <property type="match status" value="1"/>
</dbReference>
<dbReference type="PROSITE" id="PS01081">
    <property type="entry name" value="HTH_TETR_1"/>
    <property type="match status" value="1"/>
</dbReference>
<dbReference type="EMBL" id="JACHBG010000009">
    <property type="protein sequence ID" value="MBB6486659.1"/>
    <property type="molecule type" value="Genomic_DNA"/>
</dbReference>
<dbReference type="InterPro" id="IPR049484">
    <property type="entry name" value="Rv0078-like_C"/>
</dbReference>
<accession>A0A7X0ITP8</accession>
<evidence type="ECO:0000259" key="5">
    <source>
        <dbReference type="PROSITE" id="PS50977"/>
    </source>
</evidence>
<proteinExistence type="predicted"/>
<keyword evidence="1" id="KW-0805">Transcription regulation</keyword>
<evidence type="ECO:0000256" key="3">
    <source>
        <dbReference type="ARBA" id="ARBA00023163"/>
    </source>
</evidence>
<keyword evidence="2 4" id="KW-0238">DNA-binding</keyword>
<dbReference type="GO" id="GO:0000976">
    <property type="term" value="F:transcription cis-regulatory region binding"/>
    <property type="evidence" value="ECO:0007669"/>
    <property type="project" value="TreeGrafter"/>
</dbReference>
<evidence type="ECO:0000256" key="1">
    <source>
        <dbReference type="ARBA" id="ARBA00023015"/>
    </source>
</evidence>
<dbReference type="PRINTS" id="PR00455">
    <property type="entry name" value="HTHTETR"/>
</dbReference>
<name>A0A7X0ITP8_9HYPH</name>
<dbReference type="PROSITE" id="PS50977">
    <property type="entry name" value="HTH_TETR_2"/>
    <property type="match status" value="1"/>
</dbReference>
<dbReference type="SUPFAM" id="SSF46689">
    <property type="entry name" value="Homeodomain-like"/>
    <property type="match status" value="1"/>
</dbReference>
<comment type="caution">
    <text evidence="6">The sequence shown here is derived from an EMBL/GenBank/DDBJ whole genome shotgun (WGS) entry which is preliminary data.</text>
</comment>
<dbReference type="GO" id="GO:0003700">
    <property type="term" value="F:DNA-binding transcription factor activity"/>
    <property type="evidence" value="ECO:0007669"/>
    <property type="project" value="TreeGrafter"/>
</dbReference>
<dbReference type="Gene3D" id="1.10.357.10">
    <property type="entry name" value="Tetracycline Repressor, domain 2"/>
    <property type="match status" value="1"/>
</dbReference>
<evidence type="ECO:0000313" key="6">
    <source>
        <dbReference type="EMBL" id="MBB6486659.1"/>
    </source>
</evidence>
<sequence length="193" mass="20540">MQDYRSNRERTEKTKAALIAAARALFVEKGYAETSTPEIVAAAGITRGALYHHFEDKRALFRAVVNEEALAVTAAIEAATPDRLSALDALIAGSNAYLDAMRVSGRTRLLLIEGPTVLGYLDMKQLDEETTALTLQHGLEAALNLGHASNTPADALADILSAAFDRAALAVDAGGDTDRYRAAIAHLIQHIAG</sequence>
<dbReference type="PANTHER" id="PTHR30055">
    <property type="entry name" value="HTH-TYPE TRANSCRIPTIONAL REGULATOR RUTR"/>
    <property type="match status" value="1"/>
</dbReference>
<feature type="DNA-binding region" description="H-T-H motif" evidence="4">
    <location>
        <begin position="35"/>
        <end position="54"/>
    </location>
</feature>
<dbReference type="RefSeq" id="WP_184706845.1">
    <property type="nucleotide sequence ID" value="NZ_JACHBG010000009.1"/>
</dbReference>
<keyword evidence="3" id="KW-0804">Transcription</keyword>
<dbReference type="InterPro" id="IPR023772">
    <property type="entry name" value="DNA-bd_HTH_TetR-type_CS"/>
</dbReference>
<evidence type="ECO:0000256" key="2">
    <source>
        <dbReference type="ARBA" id="ARBA00023125"/>
    </source>
</evidence>
<dbReference type="Proteomes" id="UP000565576">
    <property type="component" value="Unassembled WGS sequence"/>
</dbReference>
<dbReference type="InterPro" id="IPR001647">
    <property type="entry name" value="HTH_TetR"/>
</dbReference>
<dbReference type="Pfam" id="PF21351">
    <property type="entry name" value="TetR_C_41"/>
    <property type="match status" value="1"/>
</dbReference>
<dbReference type="AlphaFoldDB" id="A0A7X0ITP8"/>
<protein>
    <submittedName>
        <fullName evidence="6">AcrR family transcriptional regulator</fullName>
    </submittedName>
</protein>
<evidence type="ECO:0000256" key="4">
    <source>
        <dbReference type="PROSITE-ProRule" id="PRU00335"/>
    </source>
</evidence>
<organism evidence="6 7">
    <name type="scientific">Rhizobium lusitanum</name>
    <dbReference type="NCBI Taxonomy" id="293958"/>
    <lineage>
        <taxon>Bacteria</taxon>
        <taxon>Pseudomonadati</taxon>
        <taxon>Pseudomonadota</taxon>
        <taxon>Alphaproteobacteria</taxon>
        <taxon>Hyphomicrobiales</taxon>
        <taxon>Rhizobiaceae</taxon>
        <taxon>Rhizobium/Agrobacterium group</taxon>
        <taxon>Rhizobium</taxon>
    </lineage>
</organism>
<gene>
    <name evidence="6" type="ORF">GGD46_003958</name>
</gene>
<feature type="domain" description="HTH tetR-type" evidence="5">
    <location>
        <begin position="12"/>
        <end position="72"/>
    </location>
</feature>
<evidence type="ECO:0000313" key="7">
    <source>
        <dbReference type="Proteomes" id="UP000565576"/>
    </source>
</evidence>
<reference evidence="6 7" key="1">
    <citation type="submission" date="2020-08" db="EMBL/GenBank/DDBJ databases">
        <title>Genomic Encyclopedia of Type Strains, Phase IV (KMG-V): Genome sequencing to study the core and pangenomes of soil and plant-associated prokaryotes.</title>
        <authorList>
            <person name="Whitman W."/>
        </authorList>
    </citation>
    <scope>NUCLEOTIDE SEQUENCE [LARGE SCALE GENOMIC DNA]</scope>
    <source>
        <strain evidence="6 7">SEMIA 4060</strain>
    </source>
</reference>